<dbReference type="Pfam" id="PF00441">
    <property type="entry name" value="Acyl-CoA_dh_1"/>
    <property type="match status" value="1"/>
</dbReference>
<dbReference type="InterPro" id="IPR009075">
    <property type="entry name" value="AcylCo_DH/oxidase_C"/>
</dbReference>
<dbReference type="Proteomes" id="UP001596119">
    <property type="component" value="Unassembled WGS sequence"/>
</dbReference>
<protein>
    <submittedName>
        <fullName evidence="4">Acyl-CoA dehydrogenase family protein</fullName>
    </submittedName>
</protein>
<evidence type="ECO:0000256" key="1">
    <source>
        <dbReference type="ARBA" id="ARBA00022630"/>
    </source>
</evidence>
<name>A0ABW1I5X1_9PSEU</name>
<organism evidence="4 5">
    <name type="scientific">Pseudonocardia lutea</name>
    <dbReference type="NCBI Taxonomy" id="2172015"/>
    <lineage>
        <taxon>Bacteria</taxon>
        <taxon>Bacillati</taxon>
        <taxon>Actinomycetota</taxon>
        <taxon>Actinomycetes</taxon>
        <taxon>Pseudonocardiales</taxon>
        <taxon>Pseudonocardiaceae</taxon>
        <taxon>Pseudonocardia</taxon>
    </lineage>
</organism>
<evidence type="ECO:0000313" key="5">
    <source>
        <dbReference type="Proteomes" id="UP001596119"/>
    </source>
</evidence>
<accession>A0ABW1I5X1</accession>
<feature type="compositionally biased region" description="Basic residues" evidence="2">
    <location>
        <begin position="82"/>
        <end position="96"/>
    </location>
</feature>
<dbReference type="EMBL" id="JBHSQK010000010">
    <property type="protein sequence ID" value="MFC5947774.1"/>
    <property type="molecule type" value="Genomic_DNA"/>
</dbReference>
<evidence type="ECO:0000259" key="3">
    <source>
        <dbReference type="Pfam" id="PF00441"/>
    </source>
</evidence>
<gene>
    <name evidence="4" type="ORF">ACFQH9_05750</name>
</gene>
<keyword evidence="1" id="KW-0285">Flavoprotein</keyword>
<dbReference type="SUPFAM" id="SSF47203">
    <property type="entry name" value="Acyl-CoA dehydrogenase C-terminal domain-like"/>
    <property type="match status" value="1"/>
</dbReference>
<dbReference type="RefSeq" id="WP_379564836.1">
    <property type="nucleotide sequence ID" value="NZ_JBHSQK010000010.1"/>
</dbReference>
<sequence>MVRAPLPGHQGRRRGNRENGHSGGVRGNPLRLTAGDCRPPSGRPEPGPGRAMVSAAPAGPLRTPPPSPPPRSGAPSRGPRDVRRRRGSTSRRRGRHAKELGPGTRVRGTSSRFLSRFLFDPDHSPIVHRAGRTAGRGYSRSVPVERFSREAWLFRIHEGTSEIRKLTVVRRLLADVAG</sequence>
<feature type="compositionally biased region" description="Pro residues" evidence="2">
    <location>
        <begin position="62"/>
        <end position="72"/>
    </location>
</feature>
<dbReference type="InterPro" id="IPR036250">
    <property type="entry name" value="AcylCo_DH-like_C"/>
</dbReference>
<feature type="region of interest" description="Disordered" evidence="2">
    <location>
        <begin position="1"/>
        <end position="108"/>
    </location>
</feature>
<dbReference type="Gene3D" id="1.20.140.10">
    <property type="entry name" value="Butyryl-CoA Dehydrogenase, subunit A, domain 3"/>
    <property type="match status" value="1"/>
</dbReference>
<evidence type="ECO:0000256" key="2">
    <source>
        <dbReference type="SAM" id="MobiDB-lite"/>
    </source>
</evidence>
<evidence type="ECO:0000313" key="4">
    <source>
        <dbReference type="EMBL" id="MFC5947774.1"/>
    </source>
</evidence>
<proteinExistence type="predicted"/>
<feature type="domain" description="Acyl-CoA dehydrogenase/oxidase C-terminal" evidence="3">
    <location>
        <begin position="135"/>
        <end position="173"/>
    </location>
</feature>
<comment type="caution">
    <text evidence="4">The sequence shown here is derived from an EMBL/GenBank/DDBJ whole genome shotgun (WGS) entry which is preliminary data.</text>
</comment>
<reference evidence="5" key="1">
    <citation type="journal article" date="2019" name="Int. J. Syst. Evol. Microbiol.">
        <title>The Global Catalogue of Microorganisms (GCM) 10K type strain sequencing project: providing services to taxonomists for standard genome sequencing and annotation.</title>
        <authorList>
            <consortium name="The Broad Institute Genomics Platform"/>
            <consortium name="The Broad Institute Genome Sequencing Center for Infectious Disease"/>
            <person name="Wu L."/>
            <person name="Ma J."/>
        </authorList>
    </citation>
    <scope>NUCLEOTIDE SEQUENCE [LARGE SCALE GENOMIC DNA]</scope>
    <source>
        <strain evidence="5">CGMCC 4.7397</strain>
    </source>
</reference>
<keyword evidence="5" id="KW-1185">Reference proteome</keyword>